<dbReference type="InterPro" id="IPR041898">
    <property type="entry name" value="MAGE_WH1"/>
</dbReference>
<sequence length="332" mass="36887">MVTKILFKHHVVIFPLGTQSSLTPTHPHRRPSPFDAASAVGRNNRSRVVAATGGGSQFAPPSRPAPPPSTAFSVRAASTRKHKQSYRQIVEKEAKSMSSSGEDFSQFGISVEEKDKLVAEVIRYVLFKSEQSSGCPIKREELTQLITGKNYRQRNLPAFVINEAKLKLSSIFGFEMRELQRSRSSAPQNPRSSQQVTADAKSYILRSQLPADVYKAFVEDENKSHVTALTFAVTSIVRLAGGKINEENLWHQLRRLGLSETDESHPVHGNLKLALEAIVQQRYLHKEKVNGPEGNATFYELAERSLDGPINDGMKEHISKIVNKDITSVDAD</sequence>
<dbReference type="PROSITE" id="PS50838">
    <property type="entry name" value="MAGE"/>
    <property type="match status" value="1"/>
</dbReference>
<dbReference type="InterPro" id="IPR037445">
    <property type="entry name" value="MAGE"/>
</dbReference>
<dbReference type="Gene3D" id="1.10.10.1210">
    <property type="entry name" value="MAGE homology domain, winged helix WH2 motif"/>
    <property type="match status" value="1"/>
</dbReference>
<dbReference type="Gene3D" id="1.10.10.1200">
    <property type="entry name" value="MAGE homology domain, winged helix WH1 motif"/>
    <property type="match status" value="1"/>
</dbReference>
<dbReference type="Proteomes" id="UP000826656">
    <property type="component" value="Unassembled WGS sequence"/>
</dbReference>
<dbReference type="Pfam" id="PF01454">
    <property type="entry name" value="MAGE"/>
    <property type="match status" value="1"/>
</dbReference>
<evidence type="ECO:0000259" key="2">
    <source>
        <dbReference type="PROSITE" id="PS50838"/>
    </source>
</evidence>
<dbReference type="PANTHER" id="PTHR11736:SF14">
    <property type="entry name" value="NSE3 HOMOLOG, SMC5-SMC6 COMPLEX COMPONENT"/>
    <property type="match status" value="1"/>
</dbReference>
<evidence type="ECO:0000313" key="4">
    <source>
        <dbReference type="Proteomes" id="UP000826656"/>
    </source>
</evidence>
<organism evidence="3 4">
    <name type="scientific">Solanum tuberosum</name>
    <name type="common">Potato</name>
    <dbReference type="NCBI Taxonomy" id="4113"/>
    <lineage>
        <taxon>Eukaryota</taxon>
        <taxon>Viridiplantae</taxon>
        <taxon>Streptophyta</taxon>
        <taxon>Embryophyta</taxon>
        <taxon>Tracheophyta</taxon>
        <taxon>Spermatophyta</taxon>
        <taxon>Magnoliopsida</taxon>
        <taxon>eudicotyledons</taxon>
        <taxon>Gunneridae</taxon>
        <taxon>Pentapetalae</taxon>
        <taxon>asterids</taxon>
        <taxon>lamiids</taxon>
        <taxon>Solanales</taxon>
        <taxon>Solanaceae</taxon>
        <taxon>Solanoideae</taxon>
        <taxon>Solaneae</taxon>
        <taxon>Solanum</taxon>
    </lineage>
</organism>
<gene>
    <name evidence="3" type="ORF">KY290_035497</name>
</gene>
<keyword evidence="4" id="KW-1185">Reference proteome</keyword>
<feature type="region of interest" description="Disordered" evidence="1">
    <location>
        <begin position="18"/>
        <end position="79"/>
    </location>
</feature>
<dbReference type="InterPro" id="IPR041899">
    <property type="entry name" value="MAGE_WH2"/>
</dbReference>
<protein>
    <recommendedName>
        <fullName evidence="2">MAGE domain-containing protein</fullName>
    </recommendedName>
</protein>
<feature type="domain" description="MAGE" evidence="2">
    <location>
        <begin position="160"/>
        <end position="332"/>
    </location>
</feature>
<dbReference type="EMBL" id="JAIVGD010000026">
    <property type="protein sequence ID" value="KAH0742454.1"/>
    <property type="molecule type" value="Genomic_DNA"/>
</dbReference>
<dbReference type="PANTHER" id="PTHR11736">
    <property type="entry name" value="MELANOMA-ASSOCIATED ANTIGEN MAGE ANTIGEN"/>
    <property type="match status" value="1"/>
</dbReference>
<evidence type="ECO:0000313" key="3">
    <source>
        <dbReference type="EMBL" id="KAH0742454.1"/>
    </source>
</evidence>
<comment type="caution">
    <text evidence="3">The sequence shown here is derived from an EMBL/GenBank/DDBJ whole genome shotgun (WGS) entry which is preliminary data.</text>
</comment>
<name>A0ABQ7U785_SOLTU</name>
<dbReference type="SMART" id="SM01373">
    <property type="entry name" value="MAGE"/>
    <property type="match status" value="1"/>
</dbReference>
<reference evidence="3 4" key="1">
    <citation type="journal article" date="2021" name="bioRxiv">
        <title>Chromosome-scale and haplotype-resolved genome assembly of a tetraploid potato cultivar.</title>
        <authorList>
            <person name="Sun H."/>
            <person name="Jiao W.-B."/>
            <person name="Krause K."/>
            <person name="Campoy J.A."/>
            <person name="Goel M."/>
            <person name="Folz-Donahue K."/>
            <person name="Kukat C."/>
            <person name="Huettel B."/>
            <person name="Schneeberger K."/>
        </authorList>
    </citation>
    <scope>NUCLEOTIDE SEQUENCE [LARGE SCALE GENOMIC DNA]</scope>
    <source>
        <strain evidence="3">SolTubOtavaFocal</strain>
        <tissue evidence="3">Leaves</tissue>
    </source>
</reference>
<dbReference type="InterPro" id="IPR002190">
    <property type="entry name" value="MHD_dom"/>
</dbReference>
<proteinExistence type="predicted"/>
<evidence type="ECO:0000256" key="1">
    <source>
        <dbReference type="SAM" id="MobiDB-lite"/>
    </source>
</evidence>
<accession>A0ABQ7U785</accession>